<keyword evidence="4" id="KW-0067">ATP-binding</keyword>
<dbReference type="InterPro" id="IPR003959">
    <property type="entry name" value="ATPase_AAA_core"/>
</dbReference>
<dbReference type="PROSITE" id="PS00870">
    <property type="entry name" value="CLPAB_1"/>
    <property type="match status" value="1"/>
</dbReference>
<dbReference type="PANTHER" id="PTHR11638:SF18">
    <property type="entry name" value="HEAT SHOCK PROTEIN 104"/>
    <property type="match status" value="1"/>
</dbReference>
<feature type="region of interest" description="Disordered" evidence="8">
    <location>
        <begin position="794"/>
        <end position="830"/>
    </location>
</feature>
<dbReference type="GeneID" id="23614340"/>
<dbReference type="Gene3D" id="1.10.8.60">
    <property type="match status" value="1"/>
</dbReference>
<dbReference type="InterPro" id="IPR004176">
    <property type="entry name" value="Clp_R_N"/>
</dbReference>
<evidence type="ECO:0000256" key="3">
    <source>
        <dbReference type="ARBA" id="ARBA00022741"/>
    </source>
</evidence>
<keyword evidence="11" id="KW-1185">Reference proteome</keyword>
<dbReference type="OrthoDB" id="47330at2759"/>
<dbReference type="AlphaFoldDB" id="A0A087SAK4"/>
<keyword evidence="5" id="KW-0143">Chaperone</keyword>
<dbReference type="Pfam" id="PF10431">
    <property type="entry name" value="ClpB_D2-small"/>
    <property type="match status" value="1"/>
</dbReference>
<dbReference type="Pfam" id="PF17871">
    <property type="entry name" value="AAA_lid_9"/>
    <property type="match status" value="1"/>
</dbReference>
<name>A0A087SAK4_AUXPR</name>
<feature type="compositionally biased region" description="Acidic residues" evidence="8">
    <location>
        <begin position="821"/>
        <end position="830"/>
    </location>
</feature>
<dbReference type="SUPFAM" id="SSF81923">
    <property type="entry name" value="Double Clp-N motif"/>
    <property type="match status" value="1"/>
</dbReference>
<evidence type="ECO:0000256" key="4">
    <source>
        <dbReference type="ARBA" id="ARBA00022840"/>
    </source>
</evidence>
<keyword evidence="7" id="KW-0175">Coiled coil</keyword>
<organism evidence="10 11">
    <name type="scientific">Auxenochlorella protothecoides</name>
    <name type="common">Green microalga</name>
    <name type="synonym">Chlorella protothecoides</name>
    <dbReference type="NCBI Taxonomy" id="3075"/>
    <lineage>
        <taxon>Eukaryota</taxon>
        <taxon>Viridiplantae</taxon>
        <taxon>Chlorophyta</taxon>
        <taxon>core chlorophytes</taxon>
        <taxon>Trebouxiophyceae</taxon>
        <taxon>Chlorellales</taxon>
        <taxon>Chlorellaceae</taxon>
        <taxon>Auxenochlorella</taxon>
    </lineage>
</organism>
<evidence type="ECO:0000256" key="7">
    <source>
        <dbReference type="SAM" id="Coils"/>
    </source>
</evidence>
<evidence type="ECO:0000313" key="11">
    <source>
        <dbReference type="Proteomes" id="UP000028924"/>
    </source>
</evidence>
<dbReference type="GO" id="GO:0005524">
    <property type="term" value="F:ATP binding"/>
    <property type="evidence" value="ECO:0007669"/>
    <property type="project" value="UniProtKB-KW"/>
</dbReference>
<evidence type="ECO:0000256" key="6">
    <source>
        <dbReference type="PROSITE-ProRule" id="PRU01251"/>
    </source>
</evidence>
<dbReference type="InterPro" id="IPR028299">
    <property type="entry name" value="ClpA/B_CS2"/>
</dbReference>
<gene>
    <name evidence="10" type="ORF">F751_2949</name>
</gene>
<dbReference type="Pfam" id="PF02861">
    <property type="entry name" value="Clp_N"/>
    <property type="match status" value="1"/>
</dbReference>
<dbReference type="Gene3D" id="1.10.1780.10">
    <property type="entry name" value="Clp, N-terminal domain"/>
    <property type="match status" value="1"/>
</dbReference>
<dbReference type="InterPro" id="IPR036628">
    <property type="entry name" value="Clp_N_dom_sf"/>
</dbReference>
<dbReference type="InterPro" id="IPR019489">
    <property type="entry name" value="Clp_ATPase_C"/>
</dbReference>
<dbReference type="SUPFAM" id="SSF52540">
    <property type="entry name" value="P-loop containing nucleoside triphosphate hydrolases"/>
    <property type="match status" value="2"/>
</dbReference>
<dbReference type="Proteomes" id="UP000028924">
    <property type="component" value="Unassembled WGS sequence"/>
</dbReference>
<dbReference type="CDD" id="cd19499">
    <property type="entry name" value="RecA-like_ClpB_Hsp104-like"/>
    <property type="match status" value="1"/>
</dbReference>
<evidence type="ECO:0000256" key="1">
    <source>
        <dbReference type="ARBA" id="ARBA00008675"/>
    </source>
</evidence>
<feature type="domain" description="Clp R" evidence="9">
    <location>
        <begin position="3"/>
        <end position="147"/>
    </location>
</feature>
<dbReference type="STRING" id="3075.A0A087SAK4"/>
<evidence type="ECO:0000256" key="5">
    <source>
        <dbReference type="ARBA" id="ARBA00023186"/>
    </source>
</evidence>
<evidence type="ECO:0000259" key="9">
    <source>
        <dbReference type="PROSITE" id="PS51903"/>
    </source>
</evidence>
<keyword evidence="2 6" id="KW-0677">Repeat</keyword>
<accession>A0A087SAK4</accession>
<dbReference type="FunFam" id="3.40.50.300:FF:000010">
    <property type="entry name" value="Chaperone clpB 1, putative"/>
    <property type="match status" value="1"/>
</dbReference>
<dbReference type="KEGG" id="apro:F751_2949"/>
<dbReference type="GO" id="GO:0034605">
    <property type="term" value="P:cellular response to heat"/>
    <property type="evidence" value="ECO:0007669"/>
    <property type="project" value="TreeGrafter"/>
</dbReference>
<dbReference type="PANTHER" id="PTHR11638">
    <property type="entry name" value="ATP-DEPENDENT CLP PROTEASE"/>
    <property type="match status" value="1"/>
</dbReference>
<feature type="coiled-coil region" evidence="7">
    <location>
        <begin position="411"/>
        <end position="498"/>
    </location>
</feature>
<dbReference type="eggNOG" id="KOG1051">
    <property type="taxonomic scope" value="Eukaryota"/>
</dbReference>
<dbReference type="Pfam" id="PF00004">
    <property type="entry name" value="AAA"/>
    <property type="match status" value="1"/>
</dbReference>
<dbReference type="SMART" id="SM01086">
    <property type="entry name" value="ClpB_D2-small"/>
    <property type="match status" value="1"/>
</dbReference>
<proteinExistence type="inferred from homology"/>
<keyword evidence="3" id="KW-0547">Nucleotide-binding</keyword>
<protein>
    <submittedName>
        <fullName evidence="10">Chaperone protein ClpB1</fullName>
    </submittedName>
</protein>
<dbReference type="InterPro" id="IPR018368">
    <property type="entry name" value="ClpA/B_CS1"/>
</dbReference>
<dbReference type="InterPro" id="IPR027417">
    <property type="entry name" value="P-loop_NTPase"/>
</dbReference>
<dbReference type="PROSITE" id="PS00871">
    <property type="entry name" value="CLPAB_2"/>
    <property type="match status" value="1"/>
</dbReference>
<reference evidence="10 11" key="1">
    <citation type="journal article" date="2014" name="BMC Genomics">
        <title>Oil accumulation mechanisms of the oleaginous microalga Chlorella protothecoides revealed through its genome, transcriptomes, and proteomes.</title>
        <authorList>
            <person name="Gao C."/>
            <person name="Wang Y."/>
            <person name="Shen Y."/>
            <person name="Yan D."/>
            <person name="He X."/>
            <person name="Dai J."/>
            <person name="Wu Q."/>
        </authorList>
    </citation>
    <scope>NUCLEOTIDE SEQUENCE [LARGE SCALE GENOMIC DNA]</scope>
    <source>
        <strain evidence="10 11">0710</strain>
    </source>
</reference>
<dbReference type="InterPro" id="IPR050130">
    <property type="entry name" value="ClpA_ClpB"/>
</dbReference>
<dbReference type="Gene3D" id="3.40.50.300">
    <property type="entry name" value="P-loop containing nucleotide triphosphate hydrolases"/>
    <property type="match status" value="3"/>
</dbReference>
<dbReference type="SMART" id="SM00382">
    <property type="entry name" value="AAA"/>
    <property type="match status" value="2"/>
</dbReference>
<dbReference type="EMBL" id="KL662081">
    <property type="protein sequence ID" value="KFM22758.1"/>
    <property type="molecule type" value="Genomic_DNA"/>
</dbReference>
<dbReference type="CDD" id="cd00009">
    <property type="entry name" value="AAA"/>
    <property type="match status" value="1"/>
</dbReference>
<dbReference type="RefSeq" id="XP_011395623.1">
    <property type="nucleotide sequence ID" value="XM_011397321.1"/>
</dbReference>
<dbReference type="GO" id="GO:0005737">
    <property type="term" value="C:cytoplasm"/>
    <property type="evidence" value="ECO:0007669"/>
    <property type="project" value="TreeGrafter"/>
</dbReference>
<dbReference type="InterPro" id="IPR041546">
    <property type="entry name" value="ClpA/ClpB_AAA_lid"/>
</dbReference>
<sequence length="830" mass="90058">MDPNKITSKVAEMVNAARDLALESSHQQITPSHLAIAMLDDRQGVPAQALARVGGEEAVASVLRVLKKGLVRQPAVDPPPDEAYLSNDLKKVFATATKLQKAKGDGFLGIDVVFEALLGNKVVAAALAESGVGKAQVETALADSRCGATVDSETADTQFDALGKYGMDLTARAAELDPVIGRDDEIRRTIRVLCRRTKNNPVLIGEPGVGKTAIVEGLAQRIVRGDIPETLKGVRLISLDMGSLVAGAKYRGEFEERLKAVLKEVQDAAGRVILFVDELHTVLGAGKTEGAMDAANLMKPLLARGELRMIGATTLAEYREGVEKDAAFERRFQQVMVGEPSVADTVQMLRGLKERYASHHGVQIADRALVAAATLADRYITNRFLPDKAIDLVDEACSDLQVQLESKPEALDRMERALIGLQVEAKALEKEKDKQSVARSAEVAAEIAALRDELQPLQMRYQKEKARLEEIKALQKKKEELSIRLEQAEARMDLAMVADIRYGALQEVGEALRAKLEAAASGDSMLSDVVGPEQVAAVVSKWTGIPVTKLQSTDRERLLNLEAELHGRVTELAKALAAALFDSEREMVRLDMSEYGERHSVSRLVGAPPGYVGHDAGGQLTEAVRRRPYCVVLLDEVEKAHPDVMNLLLQVLDDGRLTDSKGRTVSFANTLLAHFRPEFVNRIDEQVVFEPLTRDQLRQVAALQVAELGGRLADRGVTLTATPAALDYAVTQSHDPAYGARPLRRWLEHAVVTPLSRMIVGGELPDDSRVTLDCPDPATGLTFDVRPDAEAAAARAAAAGSRPGSSAKKLRLTDRALENGMDLDSEDEEE</sequence>
<evidence type="ECO:0000256" key="8">
    <source>
        <dbReference type="SAM" id="MobiDB-lite"/>
    </source>
</evidence>
<dbReference type="FunFam" id="3.40.50.300:FF:000120">
    <property type="entry name" value="ATP-dependent chaperone ClpB"/>
    <property type="match status" value="1"/>
</dbReference>
<evidence type="ECO:0000256" key="2">
    <source>
        <dbReference type="ARBA" id="ARBA00022737"/>
    </source>
</evidence>
<dbReference type="GO" id="GO:0016887">
    <property type="term" value="F:ATP hydrolysis activity"/>
    <property type="evidence" value="ECO:0007669"/>
    <property type="project" value="InterPro"/>
</dbReference>
<dbReference type="PROSITE" id="PS51903">
    <property type="entry name" value="CLP_R"/>
    <property type="match status" value="1"/>
</dbReference>
<dbReference type="Pfam" id="PF07724">
    <property type="entry name" value="AAA_2"/>
    <property type="match status" value="1"/>
</dbReference>
<dbReference type="InterPro" id="IPR003593">
    <property type="entry name" value="AAA+_ATPase"/>
</dbReference>
<comment type="similarity">
    <text evidence="1">Belongs to the ClpA/ClpB family.</text>
</comment>
<evidence type="ECO:0000313" key="10">
    <source>
        <dbReference type="EMBL" id="KFM22758.1"/>
    </source>
</evidence>